<evidence type="ECO:0000256" key="2">
    <source>
        <dbReference type="ARBA" id="ARBA00023125"/>
    </source>
</evidence>
<proteinExistence type="predicted"/>
<dbReference type="SUPFAM" id="SSF51215">
    <property type="entry name" value="Regulatory protein AraC"/>
    <property type="match status" value="1"/>
</dbReference>
<dbReference type="InterPro" id="IPR003313">
    <property type="entry name" value="AraC-bd"/>
</dbReference>
<dbReference type="OrthoDB" id="9813413at2"/>
<accession>A0A1N6NSF8</accession>
<name>A0A1N6NSF8_9BACI</name>
<keyword evidence="8" id="KW-1185">Reference proteome</keyword>
<protein>
    <submittedName>
        <fullName evidence="5">AraC family transcriptional regulator</fullName>
    </submittedName>
    <submittedName>
        <fullName evidence="6">AraC-like ligand binding domain-containing protein</fullName>
    </submittedName>
</protein>
<dbReference type="Proteomes" id="UP000186385">
    <property type="component" value="Unassembled WGS sequence"/>
</dbReference>
<keyword evidence="1" id="KW-0805">Transcription regulation</keyword>
<reference evidence="8" key="2">
    <citation type="submission" date="2017-03" db="EMBL/GenBank/DDBJ databases">
        <title>Bacillus sp. V-88(T) DSM27956, whole genome shotgun sequencing project.</title>
        <authorList>
            <person name="Dastager S.G."/>
            <person name="Neurgaonkar P.S."/>
            <person name="Dharne M.S."/>
        </authorList>
    </citation>
    <scope>NUCLEOTIDE SEQUENCE [LARGE SCALE GENOMIC DNA]</scope>
    <source>
        <strain evidence="8">DSM 25145</strain>
    </source>
</reference>
<feature type="domain" description="HTH araC/xylS-type" evidence="4">
    <location>
        <begin position="176"/>
        <end position="275"/>
    </location>
</feature>
<evidence type="ECO:0000256" key="1">
    <source>
        <dbReference type="ARBA" id="ARBA00023015"/>
    </source>
</evidence>
<reference evidence="6 7" key="1">
    <citation type="submission" date="2017-01" db="EMBL/GenBank/DDBJ databases">
        <authorList>
            <person name="Mah S.A."/>
            <person name="Swanson W.J."/>
            <person name="Moy G.W."/>
            <person name="Vacquier V.D."/>
        </authorList>
    </citation>
    <scope>NUCLEOTIDE SEQUENCE [LARGE SCALE GENOMIC DNA]</scope>
    <source>
        <strain evidence="6 7">NIO-1016</strain>
    </source>
</reference>
<dbReference type="EMBL" id="FTLX01000001">
    <property type="protein sequence ID" value="SIP95045.1"/>
    <property type="molecule type" value="Genomic_DNA"/>
</dbReference>
<dbReference type="GO" id="GO:0043565">
    <property type="term" value="F:sequence-specific DNA binding"/>
    <property type="evidence" value="ECO:0007669"/>
    <property type="project" value="InterPro"/>
</dbReference>
<evidence type="ECO:0000313" key="5">
    <source>
        <dbReference type="EMBL" id="OXS80131.1"/>
    </source>
</evidence>
<keyword evidence="2" id="KW-0238">DNA-binding</keyword>
<sequence>MRKQHLLPMFHQFRCLILPESVGLYEKERDHYVDRKAGTWSTFSIHIVIDGHGFVELQGDKHRLSRGDAFLYFPMQEQMYYSSKEEPWSVLWVHFYGEGLNTLLSSRGFHRLSLWHIQDLSPLLHTHEQLLQEAEAHHYLQQQQLSTLTYAFLTAFMIQAEPWSTEKPTDQDNRIQSLLPLMQQQSCEPFELDYWAEKAGVSSYYFCRLFKQAVQMTPMAFITLCRLQQCKQWLLDHEEMKVQDIAEKAGYSSTSYFNKLFLKQEGITPTRYRELHGTALRKR</sequence>
<dbReference type="RefSeq" id="WP_045849551.1">
    <property type="nucleotide sequence ID" value="NZ_FTLX01000001.1"/>
</dbReference>
<dbReference type="Gene3D" id="1.10.10.60">
    <property type="entry name" value="Homeodomain-like"/>
    <property type="match status" value="2"/>
</dbReference>
<dbReference type="Proteomes" id="UP000215545">
    <property type="component" value="Unassembled WGS sequence"/>
</dbReference>
<dbReference type="PROSITE" id="PS01124">
    <property type="entry name" value="HTH_ARAC_FAMILY_2"/>
    <property type="match status" value="1"/>
</dbReference>
<dbReference type="Pfam" id="PF12833">
    <property type="entry name" value="HTH_18"/>
    <property type="match status" value="1"/>
</dbReference>
<dbReference type="InterPro" id="IPR018060">
    <property type="entry name" value="HTH_AraC"/>
</dbReference>
<reference evidence="5" key="3">
    <citation type="submission" date="2017-03" db="EMBL/GenBank/DDBJ databases">
        <authorList>
            <person name="Dastager S.G."/>
            <person name="Neurgaonkar P.S."/>
            <person name="Dharne M.S."/>
        </authorList>
    </citation>
    <scope>NUCLEOTIDE SEQUENCE</scope>
    <source>
        <strain evidence="5">DSM 25145</strain>
    </source>
</reference>
<dbReference type="PRINTS" id="PR00032">
    <property type="entry name" value="HTHARAC"/>
</dbReference>
<dbReference type="GO" id="GO:0003700">
    <property type="term" value="F:DNA-binding transcription factor activity"/>
    <property type="evidence" value="ECO:0007669"/>
    <property type="project" value="InterPro"/>
</dbReference>
<organism evidence="6 7">
    <name type="scientific">Domibacillus enclensis</name>
    <dbReference type="NCBI Taxonomy" id="1017273"/>
    <lineage>
        <taxon>Bacteria</taxon>
        <taxon>Bacillati</taxon>
        <taxon>Bacillota</taxon>
        <taxon>Bacilli</taxon>
        <taxon>Bacillales</taxon>
        <taxon>Bacillaceae</taxon>
        <taxon>Domibacillus</taxon>
    </lineage>
</organism>
<dbReference type="STRING" id="1017273.SAMN05443094_101259"/>
<evidence type="ECO:0000313" key="6">
    <source>
        <dbReference type="EMBL" id="SIP95045.1"/>
    </source>
</evidence>
<keyword evidence="3" id="KW-0804">Transcription</keyword>
<dbReference type="Gene3D" id="2.60.120.280">
    <property type="entry name" value="Regulatory protein AraC"/>
    <property type="match status" value="1"/>
</dbReference>
<dbReference type="PANTHER" id="PTHR43280">
    <property type="entry name" value="ARAC-FAMILY TRANSCRIPTIONAL REGULATOR"/>
    <property type="match status" value="1"/>
</dbReference>
<gene>
    <name evidence="5" type="ORF">B1B05_01230</name>
    <name evidence="6" type="ORF">SAMN05443094_101259</name>
</gene>
<dbReference type="SUPFAM" id="SSF46689">
    <property type="entry name" value="Homeodomain-like"/>
    <property type="match status" value="2"/>
</dbReference>
<dbReference type="Pfam" id="PF02311">
    <property type="entry name" value="AraC_binding"/>
    <property type="match status" value="1"/>
</dbReference>
<dbReference type="EMBL" id="MWSK01000001">
    <property type="protein sequence ID" value="OXS80131.1"/>
    <property type="molecule type" value="Genomic_DNA"/>
</dbReference>
<evidence type="ECO:0000259" key="4">
    <source>
        <dbReference type="PROSITE" id="PS01124"/>
    </source>
</evidence>
<evidence type="ECO:0000313" key="8">
    <source>
        <dbReference type="Proteomes" id="UP000215545"/>
    </source>
</evidence>
<evidence type="ECO:0000313" key="7">
    <source>
        <dbReference type="Proteomes" id="UP000186385"/>
    </source>
</evidence>
<dbReference type="InterPro" id="IPR009057">
    <property type="entry name" value="Homeodomain-like_sf"/>
</dbReference>
<dbReference type="SMART" id="SM00342">
    <property type="entry name" value="HTH_ARAC"/>
    <property type="match status" value="1"/>
</dbReference>
<dbReference type="AlphaFoldDB" id="A0A1N6NSF8"/>
<dbReference type="PANTHER" id="PTHR43280:SF2">
    <property type="entry name" value="HTH-TYPE TRANSCRIPTIONAL REGULATOR EXSA"/>
    <property type="match status" value="1"/>
</dbReference>
<dbReference type="InterPro" id="IPR020449">
    <property type="entry name" value="Tscrpt_reg_AraC-type_HTH"/>
</dbReference>
<dbReference type="InterPro" id="IPR037923">
    <property type="entry name" value="HTH-like"/>
</dbReference>
<evidence type="ECO:0000256" key="3">
    <source>
        <dbReference type="ARBA" id="ARBA00023163"/>
    </source>
</evidence>